<dbReference type="Proteomes" id="UP001158500">
    <property type="component" value="Unassembled WGS sequence"/>
</dbReference>
<proteinExistence type="predicted"/>
<organism evidence="2 3">
    <name type="scientific">Stutzerimonas stutzeri</name>
    <name type="common">Pseudomonas stutzeri</name>
    <dbReference type="NCBI Taxonomy" id="316"/>
    <lineage>
        <taxon>Bacteria</taxon>
        <taxon>Pseudomonadati</taxon>
        <taxon>Pseudomonadota</taxon>
        <taxon>Gammaproteobacteria</taxon>
        <taxon>Pseudomonadales</taxon>
        <taxon>Pseudomonadaceae</taxon>
        <taxon>Stutzerimonas</taxon>
    </lineage>
</organism>
<comment type="caution">
    <text evidence="2">The sequence shown here is derived from an EMBL/GenBank/DDBJ whole genome shotgun (WGS) entry which is preliminary data.</text>
</comment>
<dbReference type="EMBL" id="JAOCAE010000006">
    <property type="protein sequence ID" value="MDH1236547.1"/>
    <property type="molecule type" value="Genomic_DNA"/>
</dbReference>
<gene>
    <name evidence="2" type="ORF">N5C32_10900</name>
</gene>
<dbReference type="PROSITE" id="PS51257">
    <property type="entry name" value="PROKAR_LIPOPROTEIN"/>
    <property type="match status" value="1"/>
</dbReference>
<accession>A0AA42TES3</accession>
<reference evidence="2" key="1">
    <citation type="submission" date="2022-09" db="EMBL/GenBank/DDBJ databases">
        <title>Intensive care unit water sources are persistently colonized with multi-drug resistant bacteria and are the site of extensive horizontal gene transfer of antibiotic resistance genes.</title>
        <authorList>
            <person name="Diorio-Toth L."/>
        </authorList>
    </citation>
    <scope>NUCLEOTIDE SEQUENCE</scope>
    <source>
        <strain evidence="2">GD03947</strain>
    </source>
</reference>
<feature type="transmembrane region" description="Helical" evidence="1">
    <location>
        <begin position="32"/>
        <end position="56"/>
    </location>
</feature>
<name>A0AA42TES3_STUST</name>
<keyword evidence="1" id="KW-0472">Membrane</keyword>
<dbReference type="AlphaFoldDB" id="A0AA42TES3"/>
<protein>
    <submittedName>
        <fullName evidence="2">Uncharacterized protein</fullName>
    </submittedName>
</protein>
<evidence type="ECO:0000256" key="1">
    <source>
        <dbReference type="SAM" id="Phobius"/>
    </source>
</evidence>
<sequence>MKALKGMLLVLLAVILIGGCYVGSVVLGWVMAILTTLGIVVLVVIVLLHETFTYLTQSSKKPSRKR</sequence>
<dbReference type="RefSeq" id="WP_279641459.1">
    <property type="nucleotide sequence ID" value="NZ_JAOCAE010000006.1"/>
</dbReference>
<keyword evidence="1" id="KW-1133">Transmembrane helix</keyword>
<evidence type="ECO:0000313" key="2">
    <source>
        <dbReference type="EMBL" id="MDH1236547.1"/>
    </source>
</evidence>
<keyword evidence="1" id="KW-0812">Transmembrane</keyword>
<evidence type="ECO:0000313" key="3">
    <source>
        <dbReference type="Proteomes" id="UP001158500"/>
    </source>
</evidence>